<evidence type="ECO:0000313" key="2">
    <source>
        <dbReference type="Proteomes" id="UP000515465"/>
    </source>
</evidence>
<sequence length="1029" mass="104574">MTDNNAGSVTIQIGGNLAPFEAALAKAKQMAVTFDAQISAQLNGAGVSAGLEKIAAGVEQTNAFLAKLTTSGTAASAVMSKITTSTAAATAALGKVATATKLANAELGAIGGTGGGAAALSAGTIAAKDFAAALEATGGNLAKITPGMLGLATANEEVAVSAKSAATSMAALGVAETEAAGLGAGVSREFSVLGAEIARGNFSRIPGSLIVMNERLASTGAGVLTLGNGMKALGALGSVIFNPFVLGFLAISVGTEVAIKALGALKGGASDVNEVLARHKQIVDEVAASYAGAKTAMELYTKESATFQHALLLADVEAQTKALKSELSSIFTEFGGNNKAQGKPFGVFSDAIFEMNSDIRKGLTPALQDVIDKMSAISIANPGNGAQFDKIIAKLKDALALEKGLGVDKTVNDVAFNGGKAQETLADVSKGFKEVNASAGNADATIAKLFGTMNAGASSGYGVTRSLAGQFGTQQLNGQLQATVGLFQTVDQAVQEARQHQLAGMVDLQSQFHATTAEADRLQKVIATTSSQQNMDAFFGDTHAIKNASADIADATNTVTKLFDAMKTGNASVNAVYQGLDMVRQTLVQDGFGVDAVNKFVDSLVRTRMQLDQDTGSAHQLNAAIQAIRDKVVTITVQTRQVGSGTQSIYDVGGGNNVSVRRYGGDAGQQSGPSMTAYQVPTYDSGQGGMVNTGSGSGGGSGVTVMRFGGTRAAGGPVGANTPYWVGEHGPELVVPSSAGTVIPNGQSTALANPQSAFTGQVATRDQDRMWALQMNIEANTRKTAQLLDEIKTTGFASSSGLSSGSSSRSISATGYDSNGLNAAGHTAEQVAAFNRVLASARANYSAIGGMGLVGYNSNGLAATPQQIAYNLVYGGMKSVGLPSGGSSTGPTAPTALHGGDPYNSWLNGISPSSPAYAARYAQALAASNKAHGFDTGGMIGGGPGDTQKVEFFKSPNEKVIIARPDQFADVRPGTSSTTTSAGGDMRPLQQTNHFHFASGANVNKDSLAAMRRELAAAVRDGLRSVNGR</sequence>
<accession>A0A7G6STN6</accession>
<evidence type="ECO:0008006" key="3">
    <source>
        <dbReference type="Google" id="ProtNLM"/>
    </source>
</evidence>
<protein>
    <recommendedName>
        <fullName evidence="3">Bacteriophage tail tape measure N-terminal domain-containing protein</fullName>
    </recommendedName>
</protein>
<dbReference type="EMBL" id="CP050296">
    <property type="protein sequence ID" value="QND57868.1"/>
    <property type="molecule type" value="Genomic_DNA"/>
</dbReference>
<gene>
    <name evidence="1" type="ORF">HB778_15620</name>
</gene>
<dbReference type="Proteomes" id="UP000515465">
    <property type="component" value="Chromosome"/>
</dbReference>
<reference evidence="2" key="1">
    <citation type="journal article" date="2020" name="Mol. Plant Microbe">
        <title>Rhizobial microsymbionts of the narrowly endemic Oxytropis species growing in Kamchatka are characterized by significant genetic diversity and possess a set of genes that are associated with T3SS and T6SS secretion systems and can affect the development of symbiosis.</title>
        <authorList>
            <person name="Safronova V."/>
            <person name="Guro P."/>
            <person name="Sazanova A."/>
            <person name="Kuznetsova I."/>
            <person name="Belimov A."/>
            <person name="Yakubov V."/>
            <person name="Chirak E."/>
            <person name="Afonin A."/>
            <person name="Gogolev Y."/>
            <person name="Andronov E."/>
            <person name="Tikhonovich I."/>
        </authorList>
    </citation>
    <scope>NUCLEOTIDE SEQUENCE [LARGE SCALE GENOMIC DNA]</scope>
    <source>
        <strain evidence="2">583</strain>
    </source>
</reference>
<proteinExistence type="predicted"/>
<name>A0A7G6STN6_9HYPH</name>
<organism evidence="1 2">
    <name type="scientific">Mesorhizobium huakuii</name>
    <dbReference type="NCBI Taxonomy" id="28104"/>
    <lineage>
        <taxon>Bacteria</taxon>
        <taxon>Pseudomonadati</taxon>
        <taxon>Pseudomonadota</taxon>
        <taxon>Alphaproteobacteria</taxon>
        <taxon>Hyphomicrobiales</taxon>
        <taxon>Phyllobacteriaceae</taxon>
        <taxon>Mesorhizobium</taxon>
    </lineage>
</organism>
<dbReference type="AlphaFoldDB" id="A0A7G6STN6"/>
<evidence type="ECO:0000313" key="1">
    <source>
        <dbReference type="EMBL" id="QND57868.1"/>
    </source>
</evidence>
<dbReference type="RefSeq" id="WP_183464646.1">
    <property type="nucleotide sequence ID" value="NZ_CP050296.1"/>
</dbReference>